<dbReference type="Gene3D" id="3.30.1050.10">
    <property type="entry name" value="SCP2 sterol-binding domain"/>
    <property type="match status" value="1"/>
</dbReference>
<name>A0A2P6MGK2_ALKUR</name>
<dbReference type="InterPro" id="IPR036527">
    <property type="entry name" value="SCP2_sterol-bd_dom_sf"/>
</dbReference>
<gene>
    <name evidence="2" type="ORF">C6I21_09670</name>
</gene>
<dbReference type="Pfam" id="PF13530">
    <property type="entry name" value="SCP2_2"/>
    <property type="match status" value="1"/>
</dbReference>
<dbReference type="OrthoDB" id="9768284at2"/>
<sequence>MIIRKLRPAEVDAAIRLSEFAFQYELSEEERRERKADMKPFETWVAEEGGELLSKVTILPLHIFFYGKSVPASGVSGVATWPEQRRKGIVSKLLLHSLEEEYQKGRLFSLLYPFSVPFYRNYGYELFTDAERLTLERHQLPKAEPHTGTCRSIEPDPSITGPVYRDYAARFQGMLDRDREWWMKSVHRRKKGRTIVYERQGVPFGYLLYSIKEREMNVHEIVWLDDDARRGLFTFIHNHDSMVDKVKINTSAHTGFNRLLPDPKVKRTIHSYFMARIVHVENMLNQLPLRLELNEAVVLHLQDPLLKENEGTYIVSRDPSEEPRVRFFPAEGESETIARQLPKNGIHLDIKALSSIVMGDTSPLLLWKEGLITGDEESIQKLDKALPAAVPFLYDFF</sequence>
<dbReference type="PANTHER" id="PTHR37817">
    <property type="entry name" value="N-ACETYLTRANSFERASE EIS"/>
    <property type="match status" value="1"/>
</dbReference>
<dbReference type="EMBL" id="PVNS01000008">
    <property type="protein sequence ID" value="PRO65418.1"/>
    <property type="molecule type" value="Genomic_DNA"/>
</dbReference>
<dbReference type="InterPro" id="IPR025559">
    <property type="entry name" value="Eis_dom"/>
</dbReference>
<dbReference type="InterPro" id="IPR051554">
    <property type="entry name" value="Acetyltransferase_Eis"/>
</dbReference>
<evidence type="ECO:0000259" key="1">
    <source>
        <dbReference type="PROSITE" id="PS51186"/>
    </source>
</evidence>
<dbReference type="RefSeq" id="WP_105959257.1">
    <property type="nucleotide sequence ID" value="NZ_PVNS01000008.1"/>
</dbReference>
<organism evidence="2 3">
    <name type="scientific">Alkalicoccus urumqiensis</name>
    <name type="common">Bacillus urumqiensis</name>
    <dbReference type="NCBI Taxonomy" id="1548213"/>
    <lineage>
        <taxon>Bacteria</taxon>
        <taxon>Bacillati</taxon>
        <taxon>Bacillota</taxon>
        <taxon>Bacilli</taxon>
        <taxon>Bacillales</taxon>
        <taxon>Bacillaceae</taxon>
        <taxon>Alkalicoccus</taxon>
    </lineage>
</organism>
<protein>
    <recommendedName>
        <fullName evidence="1">N-acetyltransferase domain-containing protein</fullName>
    </recommendedName>
</protein>
<dbReference type="SUPFAM" id="SSF55729">
    <property type="entry name" value="Acyl-CoA N-acyltransferases (Nat)"/>
    <property type="match status" value="1"/>
</dbReference>
<evidence type="ECO:0000313" key="2">
    <source>
        <dbReference type="EMBL" id="PRO65418.1"/>
    </source>
</evidence>
<accession>A0A2P6MGK2</accession>
<dbReference type="CDD" id="cd04301">
    <property type="entry name" value="NAT_SF"/>
    <property type="match status" value="1"/>
</dbReference>
<dbReference type="AlphaFoldDB" id="A0A2P6MGK2"/>
<dbReference type="InterPro" id="IPR016181">
    <property type="entry name" value="Acyl_CoA_acyltransferase"/>
</dbReference>
<evidence type="ECO:0000313" key="3">
    <source>
        <dbReference type="Proteomes" id="UP000243650"/>
    </source>
</evidence>
<dbReference type="GO" id="GO:0030649">
    <property type="term" value="P:aminoglycoside antibiotic catabolic process"/>
    <property type="evidence" value="ECO:0007669"/>
    <property type="project" value="TreeGrafter"/>
</dbReference>
<dbReference type="InterPro" id="IPR041380">
    <property type="entry name" value="Acetyltransf_17"/>
</dbReference>
<dbReference type="GO" id="GO:0034069">
    <property type="term" value="F:aminoglycoside N-acetyltransferase activity"/>
    <property type="evidence" value="ECO:0007669"/>
    <property type="project" value="TreeGrafter"/>
</dbReference>
<dbReference type="PROSITE" id="PS51186">
    <property type="entry name" value="GNAT"/>
    <property type="match status" value="1"/>
</dbReference>
<dbReference type="SUPFAM" id="SSF55718">
    <property type="entry name" value="SCP-like"/>
    <property type="match status" value="1"/>
</dbReference>
<dbReference type="Gene3D" id="3.40.630.30">
    <property type="match status" value="2"/>
</dbReference>
<dbReference type="Pfam" id="PF17668">
    <property type="entry name" value="Acetyltransf_17"/>
    <property type="match status" value="1"/>
</dbReference>
<keyword evidence="3" id="KW-1185">Reference proteome</keyword>
<dbReference type="Pfam" id="PF13527">
    <property type="entry name" value="Acetyltransf_9"/>
    <property type="match status" value="1"/>
</dbReference>
<comment type="caution">
    <text evidence="2">The sequence shown here is derived from an EMBL/GenBank/DDBJ whole genome shotgun (WGS) entry which is preliminary data.</text>
</comment>
<dbReference type="PANTHER" id="PTHR37817:SF1">
    <property type="entry name" value="N-ACETYLTRANSFERASE EIS"/>
    <property type="match status" value="1"/>
</dbReference>
<dbReference type="InterPro" id="IPR000182">
    <property type="entry name" value="GNAT_dom"/>
</dbReference>
<reference evidence="2 3" key="1">
    <citation type="submission" date="2018-03" db="EMBL/GenBank/DDBJ databases">
        <title>Bacillus urumqiensis sp. nov., a moderately haloalkaliphilic bacterium isolated from a salt lake.</title>
        <authorList>
            <person name="Zhao B."/>
            <person name="Liao Z."/>
        </authorList>
    </citation>
    <scope>NUCLEOTIDE SEQUENCE [LARGE SCALE GENOMIC DNA]</scope>
    <source>
        <strain evidence="2 3">BZ-SZ-XJ18</strain>
    </source>
</reference>
<dbReference type="Proteomes" id="UP000243650">
    <property type="component" value="Unassembled WGS sequence"/>
</dbReference>
<proteinExistence type="predicted"/>
<feature type="domain" description="N-acetyltransferase" evidence="1">
    <location>
        <begin position="1"/>
        <end position="141"/>
    </location>
</feature>